<evidence type="ECO:0000313" key="3">
    <source>
        <dbReference type="Proteomes" id="UP001352852"/>
    </source>
</evidence>
<reference evidence="2 3" key="1">
    <citation type="submission" date="2021-06" db="EMBL/GenBank/DDBJ databases">
        <authorList>
            <person name="Palmer J.M."/>
        </authorList>
    </citation>
    <scope>NUCLEOTIDE SEQUENCE [LARGE SCALE GENOMIC DNA]</scope>
    <source>
        <strain evidence="2 3">CL_MEX2019</strain>
        <tissue evidence="2">Muscle</tissue>
    </source>
</reference>
<evidence type="ECO:0000256" key="1">
    <source>
        <dbReference type="SAM" id="MobiDB-lite"/>
    </source>
</evidence>
<feature type="region of interest" description="Disordered" evidence="1">
    <location>
        <begin position="52"/>
        <end position="71"/>
    </location>
</feature>
<dbReference type="EMBL" id="JAHUTJ010009683">
    <property type="protein sequence ID" value="MED6267976.1"/>
    <property type="molecule type" value="Genomic_DNA"/>
</dbReference>
<evidence type="ECO:0000313" key="2">
    <source>
        <dbReference type="EMBL" id="MED6267976.1"/>
    </source>
</evidence>
<dbReference type="Proteomes" id="UP001352852">
    <property type="component" value="Unassembled WGS sequence"/>
</dbReference>
<feature type="compositionally biased region" description="Polar residues" evidence="1">
    <location>
        <begin position="1"/>
        <end position="12"/>
    </location>
</feature>
<gene>
    <name evidence="2" type="ORF">CHARACLAT_017577</name>
</gene>
<organism evidence="2 3">
    <name type="scientific">Characodon lateralis</name>
    <dbReference type="NCBI Taxonomy" id="208331"/>
    <lineage>
        <taxon>Eukaryota</taxon>
        <taxon>Metazoa</taxon>
        <taxon>Chordata</taxon>
        <taxon>Craniata</taxon>
        <taxon>Vertebrata</taxon>
        <taxon>Euteleostomi</taxon>
        <taxon>Actinopterygii</taxon>
        <taxon>Neopterygii</taxon>
        <taxon>Teleostei</taxon>
        <taxon>Neoteleostei</taxon>
        <taxon>Acanthomorphata</taxon>
        <taxon>Ovalentaria</taxon>
        <taxon>Atherinomorphae</taxon>
        <taxon>Cyprinodontiformes</taxon>
        <taxon>Goodeidae</taxon>
        <taxon>Characodon</taxon>
    </lineage>
</organism>
<accession>A0ABU7D0R1</accession>
<keyword evidence="3" id="KW-1185">Reference proteome</keyword>
<name>A0ABU7D0R1_9TELE</name>
<comment type="caution">
    <text evidence="2">The sequence shown here is derived from an EMBL/GenBank/DDBJ whole genome shotgun (WGS) entry which is preliminary data.</text>
</comment>
<proteinExistence type="predicted"/>
<protein>
    <submittedName>
        <fullName evidence="2">Uncharacterized protein</fullName>
    </submittedName>
</protein>
<sequence length="71" mass="7767">MPSVQTLENPQQNKHHEFPGSLLKGVGGPPPYAMENKWRLYITCQQLSRTGAVTSQGSEGEALLYGKHQSG</sequence>
<feature type="region of interest" description="Disordered" evidence="1">
    <location>
        <begin position="1"/>
        <end position="29"/>
    </location>
</feature>